<comment type="caution">
    <text evidence="7">The sequence shown here is derived from an EMBL/GenBank/DDBJ whole genome shotgun (WGS) entry which is preliminary data.</text>
</comment>
<evidence type="ECO:0000313" key="7">
    <source>
        <dbReference type="EMBL" id="HHS52360.1"/>
    </source>
</evidence>
<dbReference type="EC" id="3.1.-.-" evidence="5"/>
<evidence type="ECO:0000256" key="3">
    <source>
        <dbReference type="ARBA" id="ARBA00022722"/>
    </source>
</evidence>
<evidence type="ECO:0000256" key="4">
    <source>
        <dbReference type="ARBA" id="ARBA00022801"/>
    </source>
</evidence>
<keyword evidence="3 5" id="KW-0540">Nuclease</keyword>
<dbReference type="CDD" id="cd16964">
    <property type="entry name" value="YqgF"/>
    <property type="match status" value="1"/>
</dbReference>
<dbReference type="PANTHER" id="PTHR33317:SF4">
    <property type="entry name" value="POLYNUCLEOTIDYL TRANSFERASE, RIBONUCLEASE H-LIKE SUPERFAMILY PROTEIN"/>
    <property type="match status" value="1"/>
</dbReference>
<dbReference type="InterPro" id="IPR006641">
    <property type="entry name" value="YqgF/RNaseH-like_dom"/>
</dbReference>
<dbReference type="GO" id="GO:0016788">
    <property type="term" value="F:hydrolase activity, acting on ester bonds"/>
    <property type="evidence" value="ECO:0007669"/>
    <property type="project" value="UniProtKB-UniRule"/>
</dbReference>
<protein>
    <recommendedName>
        <fullName evidence="5">Putative pre-16S rRNA nuclease</fullName>
        <ecNumber evidence="5">3.1.-.-</ecNumber>
    </recommendedName>
</protein>
<keyword evidence="1 5" id="KW-0963">Cytoplasm</keyword>
<dbReference type="GO" id="GO:0000967">
    <property type="term" value="P:rRNA 5'-end processing"/>
    <property type="evidence" value="ECO:0007669"/>
    <property type="project" value="UniProtKB-UniRule"/>
</dbReference>
<dbReference type="InterPro" id="IPR012337">
    <property type="entry name" value="RNaseH-like_sf"/>
</dbReference>
<dbReference type="GO" id="GO:0005829">
    <property type="term" value="C:cytosol"/>
    <property type="evidence" value="ECO:0007669"/>
    <property type="project" value="TreeGrafter"/>
</dbReference>
<dbReference type="EMBL" id="DTLI01000140">
    <property type="protein sequence ID" value="HHS52360.1"/>
    <property type="molecule type" value="Genomic_DNA"/>
</dbReference>
<evidence type="ECO:0000256" key="2">
    <source>
        <dbReference type="ARBA" id="ARBA00022517"/>
    </source>
</evidence>
<dbReference type="GO" id="GO:0004518">
    <property type="term" value="F:nuclease activity"/>
    <property type="evidence" value="ECO:0007669"/>
    <property type="project" value="UniProtKB-KW"/>
</dbReference>
<keyword evidence="2 5" id="KW-0690">Ribosome biogenesis</keyword>
<comment type="similarity">
    <text evidence="5">Belongs to the YqgF HJR family.</text>
</comment>
<evidence type="ECO:0000259" key="6">
    <source>
        <dbReference type="SMART" id="SM00732"/>
    </source>
</evidence>
<sequence length="143" mass="15878">MGRVLSIDFGKARVGLAISDETQTIAQGLPTINYKSEKELIARIRKIIEEQGVSEIVIGNPISLSGKQTKRSSEVLLFLAKLKKTIPLPIRLLDERLTSQLSMRILGTVYSKVSRQKEAIDKLAATIILKDYLTTKKNQPETG</sequence>
<dbReference type="AlphaFoldDB" id="A0A7C6EDA9"/>
<comment type="subcellular location">
    <subcellularLocation>
        <location evidence="5">Cytoplasm</location>
    </subcellularLocation>
</comment>
<comment type="function">
    <text evidence="5">Could be a nuclease involved in processing of the 5'-end of pre-16S rRNA.</text>
</comment>
<dbReference type="InterPro" id="IPR037027">
    <property type="entry name" value="YqgF/RNaseH-like_dom_sf"/>
</dbReference>
<dbReference type="Gene3D" id="3.30.420.140">
    <property type="entry name" value="YqgF/RNase H-like domain"/>
    <property type="match status" value="1"/>
</dbReference>
<keyword evidence="4 5" id="KW-0378">Hydrolase</keyword>
<dbReference type="SUPFAM" id="SSF53098">
    <property type="entry name" value="Ribonuclease H-like"/>
    <property type="match status" value="1"/>
</dbReference>
<dbReference type="SMART" id="SM00732">
    <property type="entry name" value="YqgFc"/>
    <property type="match status" value="1"/>
</dbReference>
<dbReference type="HAMAP" id="MF_00651">
    <property type="entry name" value="Nuclease_YqgF"/>
    <property type="match status" value="1"/>
</dbReference>
<dbReference type="PANTHER" id="PTHR33317">
    <property type="entry name" value="POLYNUCLEOTIDYL TRANSFERASE, RIBONUCLEASE H-LIKE SUPERFAMILY PROTEIN"/>
    <property type="match status" value="1"/>
</dbReference>
<dbReference type="InterPro" id="IPR005227">
    <property type="entry name" value="YqgF"/>
</dbReference>
<proteinExistence type="inferred from homology"/>
<reference evidence="7" key="1">
    <citation type="journal article" date="2020" name="mSystems">
        <title>Genome- and Community-Level Interaction Insights into Carbon Utilization and Element Cycling Functions of Hydrothermarchaeota in Hydrothermal Sediment.</title>
        <authorList>
            <person name="Zhou Z."/>
            <person name="Liu Y."/>
            <person name="Xu W."/>
            <person name="Pan J."/>
            <person name="Luo Z.H."/>
            <person name="Li M."/>
        </authorList>
    </citation>
    <scope>NUCLEOTIDE SEQUENCE [LARGE SCALE GENOMIC DNA]</scope>
    <source>
        <strain evidence="7">SpSt-876</strain>
    </source>
</reference>
<dbReference type="NCBIfam" id="TIGR00250">
    <property type="entry name" value="RNAse_H_YqgF"/>
    <property type="match status" value="1"/>
</dbReference>
<feature type="domain" description="YqgF/RNase H-like" evidence="6">
    <location>
        <begin position="2"/>
        <end position="102"/>
    </location>
</feature>
<dbReference type="Pfam" id="PF03652">
    <property type="entry name" value="RuvX"/>
    <property type="match status" value="1"/>
</dbReference>
<name>A0A7C6EDA9_UNCW3</name>
<accession>A0A7C6EDA9</accession>
<gene>
    <name evidence="7" type="primary">ruvX</name>
    <name evidence="7" type="ORF">ENW73_05780</name>
</gene>
<evidence type="ECO:0000256" key="5">
    <source>
        <dbReference type="HAMAP-Rule" id="MF_00651"/>
    </source>
</evidence>
<evidence type="ECO:0000256" key="1">
    <source>
        <dbReference type="ARBA" id="ARBA00022490"/>
    </source>
</evidence>
<organism evidence="7">
    <name type="scientific">candidate division WOR-3 bacterium</name>
    <dbReference type="NCBI Taxonomy" id="2052148"/>
    <lineage>
        <taxon>Bacteria</taxon>
        <taxon>Bacteria division WOR-3</taxon>
    </lineage>
</organism>